<dbReference type="EMBL" id="CP117256">
    <property type="protein sequence ID" value="WFR97859.1"/>
    <property type="molecule type" value="Genomic_DNA"/>
</dbReference>
<geneLocation type="plasmid" evidence="2 3">
    <name>pRt1078</name>
</geneLocation>
<reference evidence="3" key="2">
    <citation type="journal article" date="2023" name="MicrobiologyOpen">
        <title>Genomics of the tumorigenes clade of the family Rhizobiaceae and description of Rhizobium rhododendri sp. nov.</title>
        <authorList>
            <person name="Kuzmanovic N."/>
            <person name="diCenzo G.C."/>
            <person name="Bunk B."/>
            <person name="Sproeer C."/>
            <person name="Fruehling A."/>
            <person name="Neumann-Schaal M."/>
            <person name="Overmann J."/>
            <person name="Smalla K."/>
        </authorList>
    </citation>
    <scope>NUCLEOTIDE SEQUENCE [LARGE SCALE GENOMIC DNA]</scope>
    <source>
        <strain evidence="3">1078</strain>
        <plasmid evidence="3">pRt1078</plasmid>
    </source>
</reference>
<sequence length="185" mass="20140">MSAISAVGLREIILARGRLESLLVDAPLSAADLTAMRTICDMQAALRSVPTSTPSGYGSLHRSYDRQIRDMLATKLKAPLIAGWLANLWDRSERYLNYFERTGAGAAPCFDWTPFIEAKALANDEEAAANLEEACMAFARFSQSSLLSSELVAPEAAPPAPRAARAKTALLPQPTRRERSSKRTT</sequence>
<dbReference type="KEGG" id="rtu:PR017_18295"/>
<keyword evidence="2" id="KW-0614">Plasmid</keyword>
<accession>A0AAF1K921</accession>
<dbReference type="AlphaFoldDB" id="A0AAF1K921"/>
<dbReference type="Proteomes" id="UP000249499">
    <property type="component" value="Plasmid pRt1078"/>
</dbReference>
<protein>
    <submittedName>
        <fullName evidence="2">Uncharacterized protein</fullName>
    </submittedName>
</protein>
<organism evidence="2 3">
    <name type="scientific">Rhizobium tumorigenes</name>
    <dbReference type="NCBI Taxonomy" id="2041385"/>
    <lineage>
        <taxon>Bacteria</taxon>
        <taxon>Pseudomonadati</taxon>
        <taxon>Pseudomonadota</taxon>
        <taxon>Alphaproteobacteria</taxon>
        <taxon>Hyphomicrobiales</taxon>
        <taxon>Rhizobiaceae</taxon>
        <taxon>Rhizobium/Agrobacterium group</taxon>
        <taxon>Rhizobium</taxon>
    </lineage>
</organism>
<name>A0AAF1K921_9HYPH</name>
<dbReference type="RefSeq" id="WP_279619545.1">
    <property type="nucleotide sequence ID" value="NZ_CP117256.1"/>
</dbReference>
<gene>
    <name evidence="2" type="ORF">PR017_18295</name>
</gene>
<evidence type="ECO:0000313" key="2">
    <source>
        <dbReference type="EMBL" id="WFR97859.1"/>
    </source>
</evidence>
<reference evidence="2 3" key="1">
    <citation type="journal article" date="2018" name="Sci. Rep.">
        <title>Rhizobium tumorigenes sp. nov., a novel plant tumorigenic bacterium isolated from cane gall tumors on thornless blackberry.</title>
        <authorList>
            <person name="Kuzmanovi N."/>
            <person name="Smalla K."/>
            <person name="Gronow S."/>
            <person name="PuBawska J."/>
        </authorList>
    </citation>
    <scope>NUCLEOTIDE SEQUENCE [LARGE SCALE GENOMIC DNA]</scope>
    <source>
        <strain evidence="2 3">1078</strain>
    </source>
</reference>
<proteinExistence type="predicted"/>
<evidence type="ECO:0000313" key="3">
    <source>
        <dbReference type="Proteomes" id="UP000249499"/>
    </source>
</evidence>
<feature type="region of interest" description="Disordered" evidence="1">
    <location>
        <begin position="156"/>
        <end position="185"/>
    </location>
</feature>
<evidence type="ECO:0000256" key="1">
    <source>
        <dbReference type="SAM" id="MobiDB-lite"/>
    </source>
</evidence>
<keyword evidence="3" id="KW-1185">Reference proteome</keyword>